<organism evidence="1 2">
    <name type="scientific">Terriglobus roseus (strain DSM 18391 / NRRL B-41598 / KBS 63)</name>
    <dbReference type="NCBI Taxonomy" id="926566"/>
    <lineage>
        <taxon>Bacteria</taxon>
        <taxon>Pseudomonadati</taxon>
        <taxon>Acidobacteriota</taxon>
        <taxon>Terriglobia</taxon>
        <taxon>Terriglobales</taxon>
        <taxon>Acidobacteriaceae</taxon>
        <taxon>Terriglobus</taxon>
    </lineage>
</organism>
<reference evidence="1 2" key="1">
    <citation type="submission" date="2012-06" db="EMBL/GenBank/DDBJ databases">
        <title>Complete genome of Terriglobus roseus DSM 18391.</title>
        <authorList>
            <consortium name="US DOE Joint Genome Institute (JGI-PGF)"/>
            <person name="Lucas S."/>
            <person name="Copeland A."/>
            <person name="Lapidus A."/>
            <person name="Glavina del Rio T."/>
            <person name="Dalin E."/>
            <person name="Tice H."/>
            <person name="Bruce D."/>
            <person name="Goodwin L."/>
            <person name="Pitluck S."/>
            <person name="Peters L."/>
            <person name="Mikhailova N."/>
            <person name="Munk A.C.C."/>
            <person name="Kyrpides N."/>
            <person name="Mavromatis K."/>
            <person name="Ivanova N."/>
            <person name="Brettin T."/>
            <person name="Detter J.C."/>
            <person name="Han C."/>
            <person name="Larimer F."/>
            <person name="Land M."/>
            <person name="Hauser L."/>
            <person name="Markowitz V."/>
            <person name="Cheng J.-F."/>
            <person name="Hugenholtz P."/>
            <person name="Woyke T."/>
            <person name="Wu D."/>
            <person name="Brambilla E."/>
            <person name="Klenk H.-P."/>
            <person name="Eisen J.A."/>
        </authorList>
    </citation>
    <scope>NUCLEOTIDE SEQUENCE [LARGE SCALE GENOMIC DNA]</scope>
    <source>
        <strain evidence="2">DSM 18391 / NRRL B-41598 / KBS 63</strain>
    </source>
</reference>
<dbReference type="STRING" id="926566.Terro_0805"/>
<proteinExistence type="predicted"/>
<dbReference type="AlphaFoldDB" id="I3ZD19"/>
<dbReference type="Proteomes" id="UP000006056">
    <property type="component" value="Chromosome"/>
</dbReference>
<dbReference type="RefSeq" id="WP_014784706.1">
    <property type="nucleotide sequence ID" value="NC_018014.1"/>
</dbReference>
<name>I3ZD19_TERRK</name>
<dbReference type="eggNOG" id="ENOG502ZMAI">
    <property type="taxonomic scope" value="Bacteria"/>
</dbReference>
<dbReference type="KEGG" id="trs:Terro_0805"/>
<evidence type="ECO:0000313" key="2">
    <source>
        <dbReference type="Proteomes" id="UP000006056"/>
    </source>
</evidence>
<dbReference type="OrthoDB" id="7412671at2"/>
<gene>
    <name evidence="1" type="ordered locus">Terro_0805</name>
</gene>
<accession>I3ZD19</accession>
<sequence>MKNPLKTYTSPWEGRLILACQKCQKKLKGNDDLHALAKLAKTVKRYNKLHPTKTLEIVNVPCMDLCPKNGVAVCDPCNPLRLSILRSAEDIERLER</sequence>
<evidence type="ECO:0000313" key="1">
    <source>
        <dbReference type="EMBL" id="AFL87137.1"/>
    </source>
</evidence>
<keyword evidence="2" id="KW-1185">Reference proteome</keyword>
<dbReference type="HOGENOM" id="CLU_153233_1_0_0"/>
<protein>
    <submittedName>
        <fullName evidence="1">Uncharacterized protein</fullName>
    </submittedName>
</protein>
<dbReference type="EMBL" id="CP003379">
    <property type="protein sequence ID" value="AFL87137.1"/>
    <property type="molecule type" value="Genomic_DNA"/>
</dbReference>